<name>A0A916EI06_9GLOM</name>
<dbReference type="EMBL" id="CAGKOT010000078">
    <property type="protein sequence ID" value="CAB5392755.1"/>
    <property type="molecule type" value="Genomic_DNA"/>
</dbReference>
<protein>
    <submittedName>
        <fullName evidence="1">Uncharacterized protein</fullName>
    </submittedName>
</protein>
<comment type="caution">
    <text evidence="1">The sequence shown here is derived from an EMBL/GenBank/DDBJ whole genome shotgun (WGS) entry which is preliminary data.</text>
</comment>
<evidence type="ECO:0000313" key="1">
    <source>
        <dbReference type="EMBL" id="CAB5392755.1"/>
    </source>
</evidence>
<organism evidence="1 2">
    <name type="scientific">Rhizophagus irregularis</name>
    <dbReference type="NCBI Taxonomy" id="588596"/>
    <lineage>
        <taxon>Eukaryota</taxon>
        <taxon>Fungi</taxon>
        <taxon>Fungi incertae sedis</taxon>
        <taxon>Mucoromycota</taxon>
        <taxon>Glomeromycotina</taxon>
        <taxon>Glomeromycetes</taxon>
        <taxon>Glomerales</taxon>
        <taxon>Glomeraceae</taxon>
        <taxon>Rhizophagus</taxon>
    </lineage>
</organism>
<dbReference type="Proteomes" id="UP000684084">
    <property type="component" value="Unassembled WGS sequence"/>
</dbReference>
<accession>A0A916EI06</accession>
<reference evidence="1" key="1">
    <citation type="submission" date="2020-05" db="EMBL/GenBank/DDBJ databases">
        <authorList>
            <person name="Rincon C."/>
            <person name="Sanders R I."/>
            <person name="Robbins C."/>
            <person name="Chaturvedi A."/>
        </authorList>
    </citation>
    <scope>NUCLEOTIDE SEQUENCE</scope>
    <source>
        <strain evidence="1">CHB12</strain>
    </source>
</reference>
<gene>
    <name evidence="1" type="ORF">CHRIB12_LOCUS22557</name>
</gene>
<dbReference type="AlphaFoldDB" id="A0A916EI06"/>
<proteinExistence type="predicted"/>
<sequence length="140" mass="16226">MDASFNLYMLSSNGPEVYAVNIYKDDKNKDGYVKIDLNTNISLDLLKVLHLRNYIRKEVDIHDINKLKLWKLEGFKLIDIKEQNISTEEEIVQKLHEKEMELDEPFSTYFQNELNDKNKSGSSIITIIPATITIGKCLNC</sequence>
<evidence type="ECO:0000313" key="2">
    <source>
        <dbReference type="Proteomes" id="UP000684084"/>
    </source>
</evidence>
<dbReference type="OrthoDB" id="2424170at2759"/>